<protein>
    <submittedName>
        <fullName evidence="13">Flagellar basal body L-ring protein FlgH</fullName>
    </submittedName>
</protein>
<keyword evidence="13" id="KW-0282">Flagellum</keyword>
<keyword evidence="13" id="KW-0966">Cell projection</keyword>
<comment type="subunit">
    <text evidence="6">The basal body constitutes a major portion of the flagellar organelle and consists of four rings (L,P,S, and M) mounted on a central rod.</text>
</comment>
<evidence type="ECO:0000256" key="10">
    <source>
        <dbReference type="ARBA" id="ARBA00023143"/>
    </source>
</evidence>
<proteinExistence type="inferred from homology"/>
<keyword evidence="11" id="KW-0998">Cell outer membrane</keyword>
<keyword evidence="13" id="KW-0969">Cilium</keyword>
<evidence type="ECO:0000256" key="11">
    <source>
        <dbReference type="ARBA" id="ARBA00023237"/>
    </source>
</evidence>
<evidence type="ECO:0000256" key="12">
    <source>
        <dbReference type="ARBA" id="ARBA00023288"/>
    </source>
</evidence>
<evidence type="ECO:0000256" key="3">
    <source>
        <dbReference type="ARBA" id="ARBA00004442"/>
    </source>
</evidence>
<accession>A0ABS8WDI5</accession>
<evidence type="ECO:0000256" key="7">
    <source>
        <dbReference type="ARBA" id="ARBA00022729"/>
    </source>
</evidence>
<evidence type="ECO:0000256" key="8">
    <source>
        <dbReference type="ARBA" id="ARBA00023136"/>
    </source>
</evidence>
<dbReference type="PRINTS" id="PR01008">
    <property type="entry name" value="FLGLRINGFLGH"/>
</dbReference>
<sequence>MKTDWILAIFLWCLSLPIYAEINFDIDNYQAQWADQRGVEIGDIVTILIKEKARASSSAGLDADNSSSVGISGQWQKNEYGGKGKISSELNGDASTVRDGSISATITARITEMDSFGLLKIEGSQFVVVNGEEQKILITGFIREEDLTSENAILSSRIDSARIEMSGVGEVDANRNPNIFQSMFRWLGF</sequence>
<comment type="function">
    <text evidence="1">Assembles around the rod to form the L-ring and probably protects the motor/basal body from shearing forces during rotation.</text>
</comment>
<name>A0ABS8WDI5_9GAMM</name>
<keyword evidence="14" id="KW-1185">Reference proteome</keyword>
<reference evidence="13 14" key="1">
    <citation type="journal article" date="2022" name="Environ. Microbiol. Rep.">
        <title>Eco-phylogenetic analyses reveal divergent evolution of vitamin B12 metabolism in the marine bacterial family 'Psychromonadaceae'.</title>
        <authorList>
            <person name="Jin X."/>
            <person name="Yang Y."/>
            <person name="Cao H."/>
            <person name="Gao B."/>
            <person name="Zhao Z."/>
        </authorList>
    </citation>
    <scope>NUCLEOTIDE SEQUENCE [LARGE SCALE GENOMIC DNA]</scope>
    <source>
        <strain evidence="13 14">MKS20</strain>
    </source>
</reference>
<evidence type="ECO:0000256" key="9">
    <source>
        <dbReference type="ARBA" id="ARBA00023139"/>
    </source>
</evidence>
<dbReference type="PANTHER" id="PTHR34933">
    <property type="entry name" value="FLAGELLAR L-RING PROTEIN"/>
    <property type="match status" value="1"/>
</dbReference>
<comment type="caution">
    <text evidence="13">The sequence shown here is derived from an EMBL/GenBank/DDBJ whole genome shotgun (WGS) entry which is preliminary data.</text>
</comment>
<comment type="subcellular location">
    <subcellularLocation>
        <location evidence="2">Bacterial flagellum basal body</location>
    </subcellularLocation>
    <subcellularLocation>
        <location evidence="3">Cell outer membrane</location>
    </subcellularLocation>
    <subcellularLocation>
        <location evidence="4">Membrane</location>
        <topology evidence="4">Lipid-anchor</topology>
    </subcellularLocation>
</comment>
<dbReference type="Pfam" id="PF02107">
    <property type="entry name" value="FlgH"/>
    <property type="match status" value="1"/>
</dbReference>
<gene>
    <name evidence="13" type="ORF">K6Y31_20265</name>
</gene>
<evidence type="ECO:0000313" key="13">
    <source>
        <dbReference type="EMBL" id="MCE2597112.1"/>
    </source>
</evidence>
<organism evidence="13 14">
    <name type="scientific">Motilimonas cestriensis</name>
    <dbReference type="NCBI Taxonomy" id="2742685"/>
    <lineage>
        <taxon>Bacteria</taxon>
        <taxon>Pseudomonadati</taxon>
        <taxon>Pseudomonadota</taxon>
        <taxon>Gammaproteobacteria</taxon>
        <taxon>Alteromonadales</taxon>
        <taxon>Alteromonadales genera incertae sedis</taxon>
        <taxon>Motilimonas</taxon>
    </lineage>
</organism>
<keyword evidence="12" id="KW-0449">Lipoprotein</keyword>
<keyword evidence="9" id="KW-0564">Palmitate</keyword>
<evidence type="ECO:0000256" key="5">
    <source>
        <dbReference type="ARBA" id="ARBA00006929"/>
    </source>
</evidence>
<evidence type="ECO:0000313" key="14">
    <source>
        <dbReference type="Proteomes" id="UP001201273"/>
    </source>
</evidence>
<dbReference type="InterPro" id="IPR000527">
    <property type="entry name" value="Flag_Lring"/>
</dbReference>
<evidence type="ECO:0000256" key="1">
    <source>
        <dbReference type="ARBA" id="ARBA00002591"/>
    </source>
</evidence>
<keyword evidence="7" id="KW-0732">Signal</keyword>
<keyword evidence="10" id="KW-0975">Bacterial flagellum</keyword>
<comment type="similarity">
    <text evidence="5">Belongs to the FlgH family.</text>
</comment>
<dbReference type="Proteomes" id="UP001201273">
    <property type="component" value="Unassembled WGS sequence"/>
</dbReference>
<dbReference type="RefSeq" id="WP_233054854.1">
    <property type="nucleotide sequence ID" value="NZ_JAIMJA010000033.1"/>
</dbReference>
<evidence type="ECO:0000256" key="6">
    <source>
        <dbReference type="ARBA" id="ARBA00011439"/>
    </source>
</evidence>
<evidence type="ECO:0000256" key="4">
    <source>
        <dbReference type="ARBA" id="ARBA00004635"/>
    </source>
</evidence>
<evidence type="ECO:0000256" key="2">
    <source>
        <dbReference type="ARBA" id="ARBA00004117"/>
    </source>
</evidence>
<dbReference type="EMBL" id="JAIMJA010000033">
    <property type="protein sequence ID" value="MCE2597112.1"/>
    <property type="molecule type" value="Genomic_DNA"/>
</dbReference>
<dbReference type="PANTHER" id="PTHR34933:SF1">
    <property type="entry name" value="FLAGELLAR L-RING PROTEIN"/>
    <property type="match status" value="1"/>
</dbReference>
<keyword evidence="8" id="KW-0472">Membrane</keyword>